<dbReference type="AlphaFoldDB" id="A0AAV7TBG7"/>
<accession>A0AAV7TBG7</accession>
<reference evidence="1" key="1">
    <citation type="journal article" date="2022" name="bioRxiv">
        <title>Sequencing and chromosome-scale assembly of the giantPleurodeles waltlgenome.</title>
        <authorList>
            <person name="Brown T."/>
            <person name="Elewa A."/>
            <person name="Iarovenko S."/>
            <person name="Subramanian E."/>
            <person name="Araus A.J."/>
            <person name="Petzold A."/>
            <person name="Susuki M."/>
            <person name="Suzuki K.-i.T."/>
            <person name="Hayashi T."/>
            <person name="Toyoda A."/>
            <person name="Oliveira C."/>
            <person name="Osipova E."/>
            <person name="Leigh N.D."/>
            <person name="Simon A."/>
            <person name="Yun M.H."/>
        </authorList>
    </citation>
    <scope>NUCLEOTIDE SEQUENCE</scope>
    <source>
        <strain evidence="1">20211129_DDA</strain>
        <tissue evidence="1">Liver</tissue>
    </source>
</reference>
<dbReference type="Gene3D" id="6.10.250.3110">
    <property type="match status" value="1"/>
</dbReference>
<proteinExistence type="predicted"/>
<evidence type="ECO:0000313" key="1">
    <source>
        <dbReference type="EMBL" id="KAJ1173899.1"/>
    </source>
</evidence>
<protein>
    <submittedName>
        <fullName evidence="1">Uncharacterized protein</fullName>
    </submittedName>
</protein>
<dbReference type="Proteomes" id="UP001066276">
    <property type="component" value="Chromosome 4_1"/>
</dbReference>
<dbReference type="EMBL" id="JANPWB010000007">
    <property type="protein sequence ID" value="KAJ1173899.1"/>
    <property type="molecule type" value="Genomic_DNA"/>
</dbReference>
<name>A0AAV7TBG7_PLEWA</name>
<keyword evidence="2" id="KW-1185">Reference proteome</keyword>
<comment type="caution">
    <text evidence="1">The sequence shown here is derived from an EMBL/GenBank/DDBJ whole genome shotgun (WGS) entry which is preliminary data.</text>
</comment>
<sequence>MATLWSRRDCSLHDMLTKPVGAIAGWGHTDAIPKHTPEEDEKEAPVVCSFLKALFSSQRGDIHAIKKELSSGFREVCHEMDAIGEMLAHLEDQSMSHDEETERLQQEVVRFQDQQMDLQAHTQDLENRSRQGVTQLSVRQRVQCVLTPFEKWLVPKTSDKCLVLELCILLRHSILYSKSVGQPRWETEFGRELTQQE</sequence>
<gene>
    <name evidence="1" type="ORF">NDU88_005723</name>
</gene>
<organism evidence="1 2">
    <name type="scientific">Pleurodeles waltl</name>
    <name type="common">Iberian ribbed newt</name>
    <dbReference type="NCBI Taxonomy" id="8319"/>
    <lineage>
        <taxon>Eukaryota</taxon>
        <taxon>Metazoa</taxon>
        <taxon>Chordata</taxon>
        <taxon>Craniata</taxon>
        <taxon>Vertebrata</taxon>
        <taxon>Euteleostomi</taxon>
        <taxon>Amphibia</taxon>
        <taxon>Batrachia</taxon>
        <taxon>Caudata</taxon>
        <taxon>Salamandroidea</taxon>
        <taxon>Salamandridae</taxon>
        <taxon>Pleurodelinae</taxon>
        <taxon>Pleurodeles</taxon>
    </lineage>
</organism>
<evidence type="ECO:0000313" key="2">
    <source>
        <dbReference type="Proteomes" id="UP001066276"/>
    </source>
</evidence>